<dbReference type="RefSeq" id="WP_007954597.1">
    <property type="nucleotide sequence ID" value="NZ_CP010978.1"/>
</dbReference>
<evidence type="ECO:0000313" key="1">
    <source>
        <dbReference type="EMBL" id="AJQ27511.1"/>
    </source>
</evidence>
<proteinExistence type="predicted"/>
<reference evidence="1 2" key="1">
    <citation type="journal article" date="2015" name="Genome Announc.">
        <title>Complete Genome Sequence of Pelosinus fermentans JBW45, a Member of a Remarkably Competitive Group of Negativicutes in the Firmicutes Phylum.</title>
        <authorList>
            <person name="De Leon K.B."/>
            <person name="Utturkar S.M."/>
            <person name="Camilleri L.B."/>
            <person name="Elias D.A."/>
            <person name="Arkin A.P."/>
            <person name="Fields M.W."/>
            <person name="Brown S.D."/>
            <person name="Wall J.D."/>
        </authorList>
    </citation>
    <scope>NUCLEOTIDE SEQUENCE [LARGE SCALE GENOMIC DNA]</scope>
    <source>
        <strain evidence="1 2">JBW45</strain>
    </source>
</reference>
<protein>
    <submittedName>
        <fullName evidence="1">Uncharacterized protein</fullName>
    </submittedName>
</protein>
<dbReference type="EMBL" id="CP010978">
    <property type="protein sequence ID" value="AJQ27511.1"/>
    <property type="molecule type" value="Genomic_DNA"/>
</dbReference>
<reference evidence="2" key="2">
    <citation type="submission" date="2015-02" db="EMBL/GenBank/DDBJ databases">
        <title>Complete Genome Sequence of Pelosinus fermentans JBW45.</title>
        <authorList>
            <person name="De Leon K.B."/>
            <person name="Utturkar S.M."/>
            <person name="Camilleri L.B."/>
            <person name="Arkin A.P."/>
            <person name="Fields M.W."/>
            <person name="Brown S.D."/>
            <person name="Wall J.D."/>
        </authorList>
    </citation>
    <scope>NUCLEOTIDE SEQUENCE [LARGE SCALE GENOMIC DNA]</scope>
    <source>
        <strain evidence="2">JBW45</strain>
    </source>
</reference>
<dbReference type="Proteomes" id="UP000005361">
    <property type="component" value="Chromosome"/>
</dbReference>
<sequence length="69" mass="7681">MGLVITMNSIIKISSVDFDGVINSYTMARCKFIPDPPVEGIKEAITEVRSTIGRLLFLHDAISQEELKQ</sequence>
<dbReference type="HOGENOM" id="CLU_2772236_0_0_9"/>
<organism evidence="1 2">
    <name type="scientific">Pelosinus fermentans JBW45</name>
    <dbReference type="NCBI Taxonomy" id="1192197"/>
    <lineage>
        <taxon>Bacteria</taxon>
        <taxon>Bacillati</taxon>
        <taxon>Bacillota</taxon>
        <taxon>Negativicutes</taxon>
        <taxon>Selenomonadales</taxon>
        <taxon>Sporomusaceae</taxon>
        <taxon>Pelosinus</taxon>
    </lineage>
</organism>
<name>I8TYN3_9FIRM</name>
<dbReference type="KEGG" id="pft:JBW_02161"/>
<dbReference type="STRING" id="1192197.JBW_02161"/>
<dbReference type="AlphaFoldDB" id="I8TYN3"/>
<accession>I8TYN3</accession>
<gene>
    <name evidence="1" type="ORF">JBW_02161</name>
</gene>
<evidence type="ECO:0000313" key="2">
    <source>
        <dbReference type="Proteomes" id="UP000005361"/>
    </source>
</evidence>